<feature type="domain" description="GtrA/DPMS transmembrane" evidence="7">
    <location>
        <begin position="255"/>
        <end position="368"/>
    </location>
</feature>
<keyword evidence="9" id="KW-1185">Reference proteome</keyword>
<dbReference type="InterPro" id="IPR029044">
    <property type="entry name" value="Nucleotide-diphossugar_trans"/>
</dbReference>
<feature type="transmembrane region" description="Helical" evidence="5">
    <location>
        <begin position="286"/>
        <end position="304"/>
    </location>
</feature>
<dbReference type="GO" id="GO:0000271">
    <property type="term" value="P:polysaccharide biosynthetic process"/>
    <property type="evidence" value="ECO:0007669"/>
    <property type="project" value="InterPro"/>
</dbReference>
<evidence type="ECO:0000313" key="9">
    <source>
        <dbReference type="Proteomes" id="UP000427906"/>
    </source>
</evidence>
<evidence type="ECO:0000256" key="3">
    <source>
        <dbReference type="ARBA" id="ARBA00022989"/>
    </source>
</evidence>
<evidence type="ECO:0000259" key="6">
    <source>
        <dbReference type="Pfam" id="PF00535"/>
    </source>
</evidence>
<dbReference type="PANTHER" id="PTHR48090">
    <property type="entry name" value="UNDECAPRENYL-PHOSPHATE 4-DEOXY-4-FORMAMIDO-L-ARABINOSE TRANSFERASE-RELATED"/>
    <property type="match status" value="1"/>
</dbReference>
<gene>
    <name evidence="8" type="ORF">DSCA_11400</name>
</gene>
<dbReference type="EMBL" id="AP021874">
    <property type="protein sequence ID" value="BBO67210.1"/>
    <property type="molecule type" value="Genomic_DNA"/>
</dbReference>
<dbReference type="InterPro" id="IPR007267">
    <property type="entry name" value="GtrA_DPMS_TM"/>
</dbReference>
<dbReference type="PANTHER" id="PTHR48090:SF7">
    <property type="entry name" value="RFBJ PROTEIN"/>
    <property type="match status" value="1"/>
</dbReference>
<dbReference type="CDD" id="cd04179">
    <property type="entry name" value="DPM_DPG-synthase_like"/>
    <property type="match status" value="1"/>
</dbReference>
<proteinExistence type="predicted"/>
<feature type="transmembrane region" description="Helical" evidence="5">
    <location>
        <begin position="316"/>
        <end position="339"/>
    </location>
</feature>
<protein>
    <recommendedName>
        <fullName evidence="10">Glycosyl transferase</fullName>
    </recommendedName>
</protein>
<dbReference type="AlphaFoldDB" id="A0A5K7YGI1"/>
<keyword evidence="2 5" id="KW-0812">Transmembrane</keyword>
<dbReference type="Pfam" id="PF04138">
    <property type="entry name" value="GtrA_DPMS_TM"/>
    <property type="match status" value="1"/>
</dbReference>
<evidence type="ECO:0000313" key="8">
    <source>
        <dbReference type="EMBL" id="BBO67210.1"/>
    </source>
</evidence>
<dbReference type="Pfam" id="PF00535">
    <property type="entry name" value="Glycos_transf_2"/>
    <property type="match status" value="1"/>
</dbReference>
<sequence>MDEAHMKNAPKTPATLSVIIPCFDEGETLSRCVNRVLEIEDETLSTEIIIVDDHSRDNSLAVARKLEKRHNGITVLKHDRNRGKGAALRTGFERATGDFVAIQDADLEYNPMELKKLLVPLIGNQADVVIGSRFLSSGAHRVLYYWHSIGNRFLTMLSNMFTDLNLTDMESCYKVFKREIIQRVDLKENRFGFEPEIVAKVAQMRVRIFEIGISYSGRTYEEGKKIGVRDGFRALYCILKYNAHKAPVPMQFLLYIFIGGFAALFNLALFLAMFHAGINATVSAPVAFSAAAIVNYILCVLILFKHQAKWKAPLEWLAYAGVVAGVACVDLMVTNYLLGIRLSPMISKLSATGVAFILNFLGRRFFVFPEKPSGPWRPQRQ</sequence>
<dbReference type="GO" id="GO:0016020">
    <property type="term" value="C:membrane"/>
    <property type="evidence" value="ECO:0007669"/>
    <property type="project" value="UniProtKB-SubCell"/>
</dbReference>
<evidence type="ECO:0008006" key="10">
    <source>
        <dbReference type="Google" id="ProtNLM"/>
    </source>
</evidence>
<name>A0A5K7YGI1_9BACT</name>
<keyword evidence="4 5" id="KW-0472">Membrane</keyword>
<keyword evidence="3 5" id="KW-1133">Transmembrane helix</keyword>
<reference evidence="8 9" key="1">
    <citation type="submission" date="2019-11" db="EMBL/GenBank/DDBJ databases">
        <title>Comparative genomics of hydrocarbon-degrading Desulfosarcina strains.</title>
        <authorList>
            <person name="Watanabe M."/>
            <person name="Kojima H."/>
            <person name="Fukui M."/>
        </authorList>
    </citation>
    <scope>NUCLEOTIDE SEQUENCE [LARGE SCALE GENOMIC DNA]</scope>
    <source>
        <strain evidence="8 9">PL12</strain>
    </source>
</reference>
<accession>A0A5K7YGI1</accession>
<dbReference type="InterPro" id="IPR050256">
    <property type="entry name" value="Glycosyltransferase_2"/>
</dbReference>
<evidence type="ECO:0000256" key="2">
    <source>
        <dbReference type="ARBA" id="ARBA00022692"/>
    </source>
</evidence>
<organism evidence="8 9">
    <name type="scientific">Desulfosarcina alkanivorans</name>
    <dbReference type="NCBI Taxonomy" id="571177"/>
    <lineage>
        <taxon>Bacteria</taxon>
        <taxon>Pseudomonadati</taxon>
        <taxon>Thermodesulfobacteriota</taxon>
        <taxon>Desulfobacteria</taxon>
        <taxon>Desulfobacterales</taxon>
        <taxon>Desulfosarcinaceae</taxon>
        <taxon>Desulfosarcina</taxon>
    </lineage>
</organism>
<evidence type="ECO:0000256" key="5">
    <source>
        <dbReference type="SAM" id="Phobius"/>
    </source>
</evidence>
<feature type="transmembrane region" description="Helical" evidence="5">
    <location>
        <begin position="252"/>
        <end position="274"/>
    </location>
</feature>
<dbReference type="InterPro" id="IPR001173">
    <property type="entry name" value="Glyco_trans_2-like"/>
</dbReference>
<evidence type="ECO:0000256" key="4">
    <source>
        <dbReference type="ARBA" id="ARBA00023136"/>
    </source>
</evidence>
<dbReference type="KEGG" id="dalk:DSCA_11400"/>
<evidence type="ECO:0000259" key="7">
    <source>
        <dbReference type="Pfam" id="PF04138"/>
    </source>
</evidence>
<dbReference type="Proteomes" id="UP000427906">
    <property type="component" value="Chromosome"/>
</dbReference>
<comment type="subcellular location">
    <subcellularLocation>
        <location evidence="1">Membrane</location>
        <topology evidence="1">Multi-pass membrane protein</topology>
    </subcellularLocation>
</comment>
<dbReference type="Gene3D" id="3.90.550.10">
    <property type="entry name" value="Spore Coat Polysaccharide Biosynthesis Protein SpsA, Chain A"/>
    <property type="match status" value="1"/>
</dbReference>
<feature type="domain" description="Glycosyltransferase 2-like" evidence="6">
    <location>
        <begin position="17"/>
        <end position="183"/>
    </location>
</feature>
<dbReference type="SUPFAM" id="SSF53448">
    <property type="entry name" value="Nucleotide-diphospho-sugar transferases"/>
    <property type="match status" value="1"/>
</dbReference>
<evidence type="ECO:0000256" key="1">
    <source>
        <dbReference type="ARBA" id="ARBA00004141"/>
    </source>
</evidence>